<dbReference type="Proteomes" id="UP000197290">
    <property type="component" value="Unassembled WGS sequence"/>
</dbReference>
<keyword evidence="3" id="KW-1185">Reference proteome</keyword>
<sequence>MATIMTIGEQRRAGEAARKVGGYSELIRLERERREAKGKGHVVRDAANGRYSFKPGAAAPKK</sequence>
<organism evidence="2 3">
    <name type="scientific">Sphingomonas dokdonensis</name>
    <dbReference type="NCBI Taxonomy" id="344880"/>
    <lineage>
        <taxon>Bacteria</taxon>
        <taxon>Pseudomonadati</taxon>
        <taxon>Pseudomonadota</taxon>
        <taxon>Alphaproteobacteria</taxon>
        <taxon>Sphingomonadales</taxon>
        <taxon>Sphingomonadaceae</taxon>
        <taxon>Sphingomonas</taxon>
    </lineage>
</organism>
<gene>
    <name evidence="2" type="ORF">SPDO_22140</name>
</gene>
<name>A0A245ZHM0_9SPHN</name>
<accession>A0A245ZHM0</accession>
<dbReference type="EMBL" id="NBBI01000004">
    <property type="protein sequence ID" value="OWK29233.1"/>
    <property type="molecule type" value="Genomic_DNA"/>
</dbReference>
<evidence type="ECO:0000256" key="1">
    <source>
        <dbReference type="SAM" id="MobiDB-lite"/>
    </source>
</evidence>
<evidence type="ECO:0000313" key="2">
    <source>
        <dbReference type="EMBL" id="OWK29233.1"/>
    </source>
</evidence>
<proteinExistence type="predicted"/>
<reference evidence="2 3" key="1">
    <citation type="submission" date="2017-03" db="EMBL/GenBank/DDBJ databases">
        <title>Genome sequence of Sphingomonas dokdonensis DSM 21029.</title>
        <authorList>
            <person name="Poehlein A."/>
            <person name="Wuebbeler J.H."/>
            <person name="Steinbuechel A."/>
            <person name="Daniel R."/>
        </authorList>
    </citation>
    <scope>NUCLEOTIDE SEQUENCE [LARGE SCALE GENOMIC DNA]</scope>
    <source>
        <strain evidence="2 3">DSM 21029</strain>
    </source>
</reference>
<dbReference type="AlphaFoldDB" id="A0A245ZHM0"/>
<feature type="compositionally biased region" description="Basic and acidic residues" evidence="1">
    <location>
        <begin position="35"/>
        <end position="44"/>
    </location>
</feature>
<dbReference type="RefSeq" id="WP_088367564.1">
    <property type="nucleotide sequence ID" value="NZ_NBBI01000004.1"/>
</dbReference>
<protein>
    <submittedName>
        <fullName evidence="2">Uncharacterized protein</fullName>
    </submittedName>
</protein>
<comment type="caution">
    <text evidence="2">The sequence shown here is derived from an EMBL/GenBank/DDBJ whole genome shotgun (WGS) entry which is preliminary data.</text>
</comment>
<evidence type="ECO:0000313" key="3">
    <source>
        <dbReference type="Proteomes" id="UP000197290"/>
    </source>
</evidence>
<feature type="region of interest" description="Disordered" evidence="1">
    <location>
        <begin position="35"/>
        <end position="62"/>
    </location>
</feature>